<proteinExistence type="predicted"/>
<feature type="transmembrane region" description="Helical" evidence="2">
    <location>
        <begin position="6"/>
        <end position="27"/>
    </location>
</feature>
<dbReference type="AlphaFoldDB" id="A0A2S7XPS0"/>
<evidence type="ECO:0000256" key="2">
    <source>
        <dbReference type="SAM" id="Phobius"/>
    </source>
</evidence>
<keyword evidence="4" id="KW-1185">Reference proteome</keyword>
<protein>
    <submittedName>
        <fullName evidence="3">Uncharacterized protein</fullName>
    </submittedName>
</protein>
<evidence type="ECO:0000313" key="4">
    <source>
        <dbReference type="Proteomes" id="UP000239936"/>
    </source>
</evidence>
<gene>
    <name evidence="3" type="ORF">CXB77_14555</name>
</gene>
<accession>A0A2S7XPS0</accession>
<dbReference type="Proteomes" id="UP000239936">
    <property type="component" value="Unassembled WGS sequence"/>
</dbReference>
<dbReference type="RefSeq" id="WP_105074457.1">
    <property type="nucleotide sequence ID" value="NZ_PPGH01000037.1"/>
</dbReference>
<keyword evidence="2" id="KW-1133">Transmembrane helix</keyword>
<sequence length="206" mass="23327">MNALTLSSIVLATEFALIAWAILWILVHRQRQQTQADLQHAGAVAKKFERIEISRRDALTTLFESTYRLQEDELKAKVDEYALREQAFYQAMLSLYLERDGKKLAEIPAELAKVLDPWSELVPSGMVDTAELEEEKAKLADELENTRHTLDELMKEYSAAFSNAEEDHAQSPEAPKPPSPKVEKKPEIEISAEELDGLTDLFDSPN</sequence>
<keyword evidence="2" id="KW-0812">Transmembrane</keyword>
<keyword evidence="2" id="KW-0472">Membrane</keyword>
<dbReference type="EMBL" id="PPGH01000037">
    <property type="protein sequence ID" value="PQJ95428.1"/>
    <property type="molecule type" value="Genomic_DNA"/>
</dbReference>
<evidence type="ECO:0000256" key="1">
    <source>
        <dbReference type="SAM" id="MobiDB-lite"/>
    </source>
</evidence>
<organism evidence="3 4">
    <name type="scientific">Chromatium okenii</name>
    <dbReference type="NCBI Taxonomy" id="61644"/>
    <lineage>
        <taxon>Bacteria</taxon>
        <taxon>Pseudomonadati</taxon>
        <taxon>Pseudomonadota</taxon>
        <taxon>Gammaproteobacteria</taxon>
        <taxon>Chromatiales</taxon>
        <taxon>Chromatiaceae</taxon>
        <taxon>Chromatium</taxon>
    </lineage>
</organism>
<evidence type="ECO:0000313" key="3">
    <source>
        <dbReference type="EMBL" id="PQJ95428.1"/>
    </source>
</evidence>
<reference evidence="3 4" key="1">
    <citation type="submission" date="2018-01" db="EMBL/GenBank/DDBJ databases">
        <title>The complete genome sequence of Chromatium okenii LaCa, a purple sulfur bacterium with a turbulent life.</title>
        <authorList>
            <person name="Luedin S.M."/>
            <person name="Liechti N."/>
            <person name="Storelli N."/>
            <person name="Danza F."/>
            <person name="Wittwer M."/>
            <person name="Pothier J.F."/>
            <person name="Tonolla M.A."/>
        </authorList>
    </citation>
    <scope>NUCLEOTIDE SEQUENCE [LARGE SCALE GENOMIC DNA]</scope>
    <source>
        <strain evidence="3 4">LaCa</strain>
    </source>
</reference>
<name>A0A2S7XPS0_9GAMM</name>
<feature type="region of interest" description="Disordered" evidence="1">
    <location>
        <begin position="158"/>
        <end position="187"/>
    </location>
</feature>
<dbReference type="OrthoDB" id="5766574at2"/>
<comment type="caution">
    <text evidence="3">The sequence shown here is derived from an EMBL/GenBank/DDBJ whole genome shotgun (WGS) entry which is preliminary data.</text>
</comment>